<evidence type="ECO:0000256" key="13">
    <source>
        <dbReference type="PIRSR" id="PIRSR006769-1"/>
    </source>
</evidence>
<reference evidence="17 18" key="1">
    <citation type="journal article" date="2013" name="Int. J. Syst. Evol. Microbiol.">
        <title>Kordia antarctica sp. nov., isolated from Antarctic seawater.</title>
        <authorList>
            <person name="Baek K."/>
            <person name="Choi A."/>
            <person name="Kang I."/>
            <person name="Lee K."/>
            <person name="Cho J.C."/>
        </authorList>
    </citation>
    <scope>NUCLEOTIDE SEQUENCE [LARGE SCALE GENOMIC DNA]</scope>
    <source>
        <strain evidence="17 18">IMCC3317</strain>
    </source>
</reference>
<keyword evidence="8 12" id="KW-0862">Zinc</keyword>
<evidence type="ECO:0000313" key="17">
    <source>
        <dbReference type="EMBL" id="QHI34759.1"/>
    </source>
</evidence>
<comment type="pathway">
    <text evidence="2 12">Cofactor biosynthesis; riboflavin biosynthesis; 5-amino-6-(D-ribitylamino)uracil from GTP: step 2/4.</text>
</comment>
<dbReference type="GO" id="GO:0008703">
    <property type="term" value="F:5-amino-6-(5-phosphoribosylamino)uracil reductase activity"/>
    <property type="evidence" value="ECO:0007669"/>
    <property type="project" value="UniProtKB-EC"/>
</dbReference>
<dbReference type="InterPro" id="IPR016193">
    <property type="entry name" value="Cytidine_deaminase-like"/>
</dbReference>
<feature type="binding site" evidence="14">
    <location>
        <position position="158"/>
    </location>
    <ligand>
        <name>NADP(+)</name>
        <dbReference type="ChEBI" id="CHEBI:58349"/>
    </ligand>
</feature>
<comment type="function">
    <text evidence="1 12">Converts 2,5-diamino-6-(ribosylamino)-4(3h)-pyrimidinone 5'-phosphate into 5-amino-6-(ribosylamino)-2,4(1h,3h)-pyrimidinedione 5'-phosphate.</text>
</comment>
<dbReference type="SUPFAM" id="SSF53927">
    <property type="entry name" value="Cytidine deaminase-like"/>
    <property type="match status" value="1"/>
</dbReference>
<feature type="active site" description="Proton donor" evidence="13">
    <location>
        <position position="54"/>
    </location>
</feature>
<gene>
    <name evidence="17" type="primary">ribD_1</name>
    <name evidence="17" type="ORF">IMCC3317_01030</name>
</gene>
<dbReference type="GO" id="GO:0008835">
    <property type="term" value="F:diaminohydroxyphosphoribosylaminopyrimidine deaminase activity"/>
    <property type="evidence" value="ECO:0007669"/>
    <property type="project" value="UniProtKB-EC"/>
</dbReference>
<keyword evidence="11" id="KW-0511">Multifunctional enzyme</keyword>
<evidence type="ECO:0000313" key="18">
    <source>
        <dbReference type="Proteomes" id="UP000464657"/>
    </source>
</evidence>
<comment type="cofactor">
    <cofactor evidence="12 15">
        <name>Zn(2+)</name>
        <dbReference type="ChEBI" id="CHEBI:29105"/>
    </cofactor>
    <text evidence="12 15">Binds 1 zinc ion.</text>
</comment>
<dbReference type="PIRSF" id="PIRSF006769">
    <property type="entry name" value="RibD"/>
    <property type="match status" value="1"/>
</dbReference>
<evidence type="ECO:0000256" key="12">
    <source>
        <dbReference type="PIRNR" id="PIRNR006769"/>
    </source>
</evidence>
<dbReference type="InterPro" id="IPR024072">
    <property type="entry name" value="DHFR-like_dom_sf"/>
</dbReference>
<keyword evidence="18" id="KW-1185">Reference proteome</keyword>
<evidence type="ECO:0000256" key="10">
    <source>
        <dbReference type="ARBA" id="ARBA00023002"/>
    </source>
</evidence>
<keyword evidence="6 12" id="KW-0686">Riboflavin biosynthesis</keyword>
<keyword evidence="9 12" id="KW-0521">NADP</keyword>
<evidence type="ECO:0000256" key="14">
    <source>
        <dbReference type="PIRSR" id="PIRSR006769-2"/>
    </source>
</evidence>
<dbReference type="InterPro" id="IPR002125">
    <property type="entry name" value="CMP_dCMP_dom"/>
</dbReference>
<dbReference type="Proteomes" id="UP000464657">
    <property type="component" value="Chromosome"/>
</dbReference>
<evidence type="ECO:0000256" key="5">
    <source>
        <dbReference type="ARBA" id="ARBA00007417"/>
    </source>
</evidence>
<dbReference type="Pfam" id="PF00383">
    <property type="entry name" value="dCMP_cyt_deam_1"/>
    <property type="match status" value="1"/>
</dbReference>
<evidence type="ECO:0000256" key="4">
    <source>
        <dbReference type="ARBA" id="ARBA00005259"/>
    </source>
</evidence>
<feature type="binding site" evidence="14">
    <location>
        <position position="179"/>
    </location>
    <ligand>
        <name>NADP(+)</name>
        <dbReference type="ChEBI" id="CHEBI:58349"/>
    </ligand>
</feature>
<feature type="binding site" evidence="15">
    <location>
        <position position="79"/>
    </location>
    <ligand>
        <name>Zn(2+)</name>
        <dbReference type="ChEBI" id="CHEBI:29105"/>
        <note>catalytic</note>
    </ligand>
</feature>
<keyword evidence="10 12" id="KW-0560">Oxidoreductase</keyword>
<evidence type="ECO:0000256" key="2">
    <source>
        <dbReference type="ARBA" id="ARBA00004882"/>
    </source>
</evidence>
<dbReference type="Pfam" id="PF01872">
    <property type="entry name" value="RibD_C"/>
    <property type="match status" value="1"/>
</dbReference>
<comment type="catalytic activity">
    <reaction evidence="12">
        <text>5-amino-6-(5-phospho-D-ribitylamino)uracil + NADP(+) = 5-amino-6-(5-phospho-D-ribosylamino)uracil + NADPH + H(+)</text>
        <dbReference type="Rhea" id="RHEA:17845"/>
        <dbReference type="ChEBI" id="CHEBI:15378"/>
        <dbReference type="ChEBI" id="CHEBI:57783"/>
        <dbReference type="ChEBI" id="CHEBI:58349"/>
        <dbReference type="ChEBI" id="CHEBI:58421"/>
        <dbReference type="ChEBI" id="CHEBI:58453"/>
        <dbReference type="EC" id="1.1.1.193"/>
    </reaction>
</comment>
<dbReference type="NCBIfam" id="TIGR00326">
    <property type="entry name" value="eubact_ribD"/>
    <property type="match status" value="1"/>
</dbReference>
<dbReference type="InterPro" id="IPR002734">
    <property type="entry name" value="RibDG_C"/>
</dbReference>
<comment type="pathway">
    <text evidence="3 12">Cofactor biosynthesis; riboflavin biosynthesis; 5-amino-6-(D-ribitylamino)uracil from GTP: step 3/4.</text>
</comment>
<evidence type="ECO:0000256" key="11">
    <source>
        <dbReference type="ARBA" id="ARBA00023268"/>
    </source>
</evidence>
<keyword evidence="12" id="KW-0378">Hydrolase</keyword>
<dbReference type="KEGG" id="kan:IMCC3317_01030"/>
<organism evidence="17 18">
    <name type="scientific">Kordia antarctica</name>
    <dbReference type="NCBI Taxonomy" id="1218801"/>
    <lineage>
        <taxon>Bacteria</taxon>
        <taxon>Pseudomonadati</taxon>
        <taxon>Bacteroidota</taxon>
        <taxon>Flavobacteriia</taxon>
        <taxon>Flavobacteriales</taxon>
        <taxon>Flavobacteriaceae</taxon>
        <taxon>Kordia</taxon>
    </lineage>
</organism>
<proteinExistence type="inferred from homology"/>
<dbReference type="EC" id="3.5.4.26" evidence="12"/>
<dbReference type="InterPro" id="IPR004794">
    <property type="entry name" value="Eubact_RibD"/>
</dbReference>
<feature type="binding site" evidence="14">
    <location>
        <position position="291"/>
    </location>
    <ligand>
        <name>substrate</name>
    </ligand>
</feature>
<accession>A0A7L4ZDW9</accession>
<dbReference type="GO" id="GO:0009231">
    <property type="term" value="P:riboflavin biosynthetic process"/>
    <property type="evidence" value="ECO:0007669"/>
    <property type="project" value="UniProtKB-UniPathway"/>
</dbReference>
<evidence type="ECO:0000259" key="16">
    <source>
        <dbReference type="PROSITE" id="PS51747"/>
    </source>
</evidence>
<evidence type="ECO:0000256" key="3">
    <source>
        <dbReference type="ARBA" id="ARBA00004910"/>
    </source>
</evidence>
<evidence type="ECO:0000256" key="6">
    <source>
        <dbReference type="ARBA" id="ARBA00022619"/>
    </source>
</evidence>
<dbReference type="PANTHER" id="PTHR38011">
    <property type="entry name" value="DIHYDROFOLATE REDUCTASE FAMILY PROTEIN (AFU_ORTHOLOGUE AFUA_8G06820)"/>
    <property type="match status" value="1"/>
</dbReference>
<dbReference type="PROSITE" id="PS00903">
    <property type="entry name" value="CYT_DCMP_DEAMINASES_1"/>
    <property type="match status" value="1"/>
</dbReference>
<evidence type="ECO:0000256" key="9">
    <source>
        <dbReference type="ARBA" id="ARBA00022857"/>
    </source>
</evidence>
<feature type="binding site" evidence="15">
    <location>
        <position position="88"/>
    </location>
    <ligand>
        <name>Zn(2+)</name>
        <dbReference type="ChEBI" id="CHEBI:29105"/>
        <note>catalytic</note>
    </ligand>
</feature>
<feature type="binding site" evidence="14">
    <location>
        <position position="213"/>
    </location>
    <ligand>
        <name>substrate</name>
    </ligand>
</feature>
<comment type="similarity">
    <text evidence="5 12">In the C-terminal section; belongs to the HTP reductase family.</text>
</comment>
<feature type="domain" description="CMP/dCMP-type deaminase" evidence="16">
    <location>
        <begin position="3"/>
        <end position="127"/>
    </location>
</feature>
<dbReference type="Gene3D" id="3.40.430.10">
    <property type="entry name" value="Dihydrofolate Reductase, subunit A"/>
    <property type="match status" value="1"/>
</dbReference>
<dbReference type="CDD" id="cd01284">
    <property type="entry name" value="Riboflavin_deaminase-reductase"/>
    <property type="match status" value="1"/>
</dbReference>
<dbReference type="UniPathway" id="UPA00275">
    <property type="reaction ID" value="UER00401"/>
</dbReference>
<dbReference type="SUPFAM" id="SSF53597">
    <property type="entry name" value="Dihydrofolate reductase-like"/>
    <property type="match status" value="1"/>
</dbReference>
<comment type="catalytic activity">
    <reaction evidence="12">
        <text>2,5-diamino-6-hydroxy-4-(5-phosphoribosylamino)-pyrimidine + H2O + H(+) = 5-amino-6-(5-phospho-D-ribosylamino)uracil + NH4(+)</text>
        <dbReference type="Rhea" id="RHEA:21868"/>
        <dbReference type="ChEBI" id="CHEBI:15377"/>
        <dbReference type="ChEBI" id="CHEBI:15378"/>
        <dbReference type="ChEBI" id="CHEBI:28938"/>
        <dbReference type="ChEBI" id="CHEBI:58453"/>
        <dbReference type="ChEBI" id="CHEBI:58614"/>
        <dbReference type="EC" id="3.5.4.26"/>
    </reaction>
</comment>
<feature type="binding site" evidence="15">
    <location>
        <position position="52"/>
    </location>
    <ligand>
        <name>Zn(2+)</name>
        <dbReference type="ChEBI" id="CHEBI:29105"/>
        <note>catalytic</note>
    </ligand>
</feature>
<feature type="binding site" evidence="14">
    <location>
        <position position="209"/>
    </location>
    <ligand>
        <name>NADP(+)</name>
        <dbReference type="ChEBI" id="CHEBI:58349"/>
    </ligand>
</feature>
<dbReference type="AlphaFoldDB" id="A0A7L4ZDW9"/>
<evidence type="ECO:0000256" key="15">
    <source>
        <dbReference type="PIRSR" id="PIRSR006769-3"/>
    </source>
</evidence>
<sequence>MQNSHETYMKRCLQLAANGLQTAMPNPSVGAVIVYNDVIIGEGYTSAFGGNHAEVNAIHSVKDKSLLKDATIYVSLEPCSHFGKTPPCSEFIIKHKIPKVVIGTIDPFAKVAGKGIARLQDSGCQVTLGVLEAECKVSNKRFFTFHQHKRPYIILKWAETQDGFIDKIRHENDPIQPNWITNKFSRQLVHKWRSEEAAILVGTNTAITDNPKLNTRDWHGKNPVRIVLDKSLRIPESYALFDQTIKTIALTEQLKENSENIIFETIDFSKNIAEQICEVLYKHELQSVIIEGGKQTLQTFIDSNLWDEARIFKGNVQFQQGIEAPKLEGNLQSEQTILDNSLYIFTND</sequence>
<keyword evidence="7 12" id="KW-0479">Metal-binding</keyword>
<dbReference type="PANTHER" id="PTHR38011:SF7">
    <property type="entry name" value="2,5-DIAMINO-6-RIBOSYLAMINO-4(3H)-PYRIMIDINONE 5'-PHOSPHATE REDUCTASE"/>
    <property type="match status" value="1"/>
</dbReference>
<evidence type="ECO:0000256" key="7">
    <source>
        <dbReference type="ARBA" id="ARBA00022723"/>
    </source>
</evidence>
<dbReference type="EC" id="1.1.1.193" evidence="12"/>
<dbReference type="GO" id="GO:0008270">
    <property type="term" value="F:zinc ion binding"/>
    <property type="evidence" value="ECO:0007669"/>
    <property type="project" value="InterPro"/>
</dbReference>
<feature type="binding site" evidence="14">
    <location>
        <position position="216"/>
    </location>
    <ligand>
        <name>substrate</name>
    </ligand>
</feature>
<name>A0A7L4ZDW9_9FLAO</name>
<dbReference type="PROSITE" id="PS51747">
    <property type="entry name" value="CYT_DCMP_DEAMINASES_2"/>
    <property type="match status" value="1"/>
</dbReference>
<evidence type="ECO:0000256" key="1">
    <source>
        <dbReference type="ARBA" id="ARBA00002151"/>
    </source>
</evidence>
<dbReference type="InterPro" id="IPR050765">
    <property type="entry name" value="Riboflavin_Biosynth_HTPR"/>
</dbReference>
<dbReference type="InterPro" id="IPR016192">
    <property type="entry name" value="APOBEC/CMP_deaminase_Zn-bd"/>
</dbReference>
<evidence type="ECO:0000256" key="8">
    <source>
        <dbReference type="ARBA" id="ARBA00022833"/>
    </source>
</evidence>
<dbReference type="Gene3D" id="3.40.140.10">
    <property type="entry name" value="Cytidine Deaminase, domain 2"/>
    <property type="match status" value="1"/>
</dbReference>
<dbReference type="EMBL" id="CP019288">
    <property type="protein sequence ID" value="QHI34759.1"/>
    <property type="molecule type" value="Genomic_DNA"/>
</dbReference>
<protein>
    <recommendedName>
        <fullName evidence="12">Riboflavin biosynthesis protein RibD</fullName>
    </recommendedName>
    <domain>
        <recommendedName>
            <fullName evidence="12">Diaminohydroxyphosphoribosylaminopyrimidine deaminase</fullName>
            <shortName evidence="12">DRAP deaminase</shortName>
            <ecNumber evidence="12">3.5.4.26</ecNumber>
        </recommendedName>
        <alternativeName>
            <fullName evidence="12">Riboflavin-specific deaminase</fullName>
        </alternativeName>
    </domain>
    <domain>
        <recommendedName>
            <fullName evidence="12">5-amino-6-(5-phosphoribosylamino)uracil reductase</fullName>
            <ecNumber evidence="12">1.1.1.193</ecNumber>
        </recommendedName>
        <alternativeName>
            <fullName evidence="12">HTP reductase</fullName>
        </alternativeName>
    </domain>
</protein>
<feature type="binding site" evidence="14">
    <location>
        <position position="193"/>
    </location>
    <ligand>
        <name>substrate</name>
    </ligand>
</feature>
<comment type="similarity">
    <text evidence="4 12">In the N-terminal section; belongs to the cytidine and deoxycytidylate deaminase family.</text>
</comment>
<feature type="binding site" evidence="14">
    <location>
        <position position="205"/>
    </location>
    <ligand>
        <name>NADP(+)</name>
        <dbReference type="ChEBI" id="CHEBI:58349"/>
    </ligand>
</feature>